<name>A0AAN9I1Q7_CLITE</name>
<protein>
    <submittedName>
        <fullName evidence="2">Uncharacterized protein</fullName>
    </submittedName>
</protein>
<organism evidence="2 3">
    <name type="scientific">Clitoria ternatea</name>
    <name type="common">Butterfly pea</name>
    <dbReference type="NCBI Taxonomy" id="43366"/>
    <lineage>
        <taxon>Eukaryota</taxon>
        <taxon>Viridiplantae</taxon>
        <taxon>Streptophyta</taxon>
        <taxon>Embryophyta</taxon>
        <taxon>Tracheophyta</taxon>
        <taxon>Spermatophyta</taxon>
        <taxon>Magnoliopsida</taxon>
        <taxon>eudicotyledons</taxon>
        <taxon>Gunneridae</taxon>
        <taxon>Pentapetalae</taxon>
        <taxon>rosids</taxon>
        <taxon>fabids</taxon>
        <taxon>Fabales</taxon>
        <taxon>Fabaceae</taxon>
        <taxon>Papilionoideae</taxon>
        <taxon>50 kb inversion clade</taxon>
        <taxon>NPAAA clade</taxon>
        <taxon>indigoferoid/millettioid clade</taxon>
        <taxon>Phaseoleae</taxon>
        <taxon>Clitoria</taxon>
    </lineage>
</organism>
<gene>
    <name evidence="2" type="ORF">RJT34_31854</name>
</gene>
<dbReference type="Proteomes" id="UP001359559">
    <property type="component" value="Unassembled WGS sequence"/>
</dbReference>
<evidence type="ECO:0000313" key="3">
    <source>
        <dbReference type="Proteomes" id="UP001359559"/>
    </source>
</evidence>
<evidence type="ECO:0000313" key="2">
    <source>
        <dbReference type="EMBL" id="KAK7264248.1"/>
    </source>
</evidence>
<comment type="caution">
    <text evidence="2">The sequence shown here is derived from an EMBL/GenBank/DDBJ whole genome shotgun (WGS) entry which is preliminary data.</text>
</comment>
<feature type="compositionally biased region" description="Basic residues" evidence="1">
    <location>
        <begin position="99"/>
        <end position="112"/>
    </location>
</feature>
<accession>A0AAN9I1Q7</accession>
<keyword evidence="3" id="KW-1185">Reference proteome</keyword>
<dbReference type="AlphaFoldDB" id="A0AAN9I1Q7"/>
<feature type="compositionally biased region" description="Basic residues" evidence="1">
    <location>
        <begin position="76"/>
        <end position="85"/>
    </location>
</feature>
<evidence type="ECO:0000256" key="1">
    <source>
        <dbReference type="SAM" id="MobiDB-lite"/>
    </source>
</evidence>
<sequence>MSVALTTSSSSSSPLLCPHCHTHFLELMDSPFSSQNDAESPLFQDALALLSPSPPPTLRNPTRSLNSRYPLFALRPRPKRRHSLRRLQGPKQLPCKTLVPRRLHHSLARNSRHLPPLQVPSSRGSSG</sequence>
<dbReference type="EMBL" id="JAYKXN010000008">
    <property type="protein sequence ID" value="KAK7264248.1"/>
    <property type="molecule type" value="Genomic_DNA"/>
</dbReference>
<reference evidence="2 3" key="1">
    <citation type="submission" date="2024-01" db="EMBL/GenBank/DDBJ databases">
        <title>The genomes of 5 underutilized Papilionoideae crops provide insights into root nodulation and disease resistance.</title>
        <authorList>
            <person name="Yuan L."/>
        </authorList>
    </citation>
    <scope>NUCLEOTIDE SEQUENCE [LARGE SCALE GENOMIC DNA]</scope>
    <source>
        <strain evidence="2">LY-2023</strain>
        <tissue evidence="2">Leaf</tissue>
    </source>
</reference>
<proteinExistence type="predicted"/>
<feature type="region of interest" description="Disordered" evidence="1">
    <location>
        <begin position="75"/>
        <end position="127"/>
    </location>
</feature>